<feature type="region of interest" description="Disordered" evidence="4">
    <location>
        <begin position="1"/>
        <end position="26"/>
    </location>
</feature>
<keyword evidence="3" id="KW-0503">Monooxygenase</keyword>
<accession>A0A4Y8CTL9</accession>
<evidence type="ECO:0000313" key="6">
    <source>
        <dbReference type="EMBL" id="TEY44939.1"/>
    </source>
</evidence>
<comment type="cofactor">
    <cofactor evidence="1">
        <name>Cu(2+)</name>
        <dbReference type="ChEBI" id="CHEBI:29036"/>
    </cofactor>
</comment>
<feature type="domain" description="Tyrosinase C-terminal" evidence="5">
    <location>
        <begin position="28"/>
        <end position="82"/>
    </location>
</feature>
<evidence type="ECO:0000256" key="3">
    <source>
        <dbReference type="ARBA" id="ARBA00023033"/>
    </source>
</evidence>
<keyword evidence="7" id="KW-1185">Reference proteome</keyword>
<dbReference type="EMBL" id="PHWZ01000339">
    <property type="protein sequence ID" value="TEY44939.1"/>
    <property type="molecule type" value="Genomic_DNA"/>
</dbReference>
<evidence type="ECO:0000259" key="5">
    <source>
        <dbReference type="Pfam" id="PF18132"/>
    </source>
</evidence>
<evidence type="ECO:0000256" key="2">
    <source>
        <dbReference type="ARBA" id="ARBA00023002"/>
    </source>
</evidence>
<evidence type="ECO:0000256" key="1">
    <source>
        <dbReference type="ARBA" id="ARBA00001973"/>
    </source>
</evidence>
<gene>
    <name evidence="6" type="ORF">BOTCAL_0340g00060</name>
</gene>
<comment type="caution">
    <text evidence="6">The sequence shown here is derived from an EMBL/GenBank/DDBJ whole genome shotgun (WGS) entry which is preliminary data.</text>
</comment>
<reference evidence="6 7" key="1">
    <citation type="submission" date="2017-11" db="EMBL/GenBank/DDBJ databases">
        <title>Comparative genomics of Botrytis spp.</title>
        <authorList>
            <person name="Valero-Jimenez C.A."/>
            <person name="Tapia P."/>
            <person name="Veloso J."/>
            <person name="Silva-Moreno E."/>
            <person name="Staats M."/>
            <person name="Valdes J.H."/>
            <person name="Van Kan J.A.L."/>
        </authorList>
    </citation>
    <scope>NUCLEOTIDE SEQUENCE [LARGE SCALE GENOMIC DNA]</scope>
    <source>
        <strain evidence="6 7">MUCL2830</strain>
    </source>
</reference>
<dbReference type="Proteomes" id="UP000297299">
    <property type="component" value="Unassembled WGS sequence"/>
</dbReference>
<keyword evidence="2" id="KW-0560">Oxidoreductase</keyword>
<proteinExistence type="predicted"/>
<name>A0A4Y8CTL9_9HELO</name>
<dbReference type="GO" id="GO:0004497">
    <property type="term" value="F:monooxygenase activity"/>
    <property type="evidence" value="ECO:0007669"/>
    <property type="project" value="UniProtKB-KW"/>
</dbReference>
<dbReference type="Pfam" id="PF18132">
    <property type="entry name" value="Tyrosinase_C"/>
    <property type="match status" value="1"/>
</dbReference>
<dbReference type="AlphaFoldDB" id="A0A4Y8CTL9"/>
<evidence type="ECO:0000313" key="7">
    <source>
        <dbReference type="Proteomes" id="UP000297299"/>
    </source>
</evidence>
<protein>
    <recommendedName>
        <fullName evidence="5">Tyrosinase C-terminal domain-containing protein</fullName>
    </recommendedName>
</protein>
<evidence type="ECO:0000256" key="4">
    <source>
        <dbReference type="SAM" id="MobiDB-lite"/>
    </source>
</evidence>
<dbReference type="InterPro" id="IPR041640">
    <property type="entry name" value="Tyrosinase_C"/>
</dbReference>
<dbReference type="OrthoDB" id="3563711at2759"/>
<organism evidence="6 7">
    <name type="scientific">Botryotinia calthae</name>
    <dbReference type="NCBI Taxonomy" id="38488"/>
    <lineage>
        <taxon>Eukaryota</taxon>
        <taxon>Fungi</taxon>
        <taxon>Dikarya</taxon>
        <taxon>Ascomycota</taxon>
        <taxon>Pezizomycotina</taxon>
        <taxon>Leotiomycetes</taxon>
        <taxon>Helotiales</taxon>
        <taxon>Sclerotiniaceae</taxon>
        <taxon>Botryotinia</taxon>
    </lineage>
</organism>
<dbReference type="STRING" id="38488.A0A4Y8CTL9"/>
<sequence length="101" mass="10968">MYTEGSIPAASFSAMPPPVADGGNPPRLTCHNEFTLADAIKAVYISNIEAMVNYLKANLRWTVEKRDGTVVPMEQVSGLLVTLQDEIVIHPADETKLPGRS</sequence>